<evidence type="ECO:0000313" key="1">
    <source>
        <dbReference type="EMBL" id="MEQ4482339.1"/>
    </source>
</evidence>
<keyword evidence="2" id="KW-1185">Reference proteome</keyword>
<gene>
    <name evidence="1" type="ORF">QJS35_08010</name>
</gene>
<sequence>MLVVHWSPVNNSKSILKNGIRKNQNGLYCYPVTGHLSLDRWWMKALKRFRRDGKRYNGFIFKVEEQDLPAYYGHFMGATTKDKFEKPIKSLLELGQELQNTIIWRIGERISGGTSERITNETDYLKLGRDEIIKRPDIYKETLNDTAFMEYILEDFQIVLTKSIAANRIIRIIPSNEEFGRILYKNKKQQYVEGEFREGKYFG</sequence>
<dbReference type="EMBL" id="JASKHM010000003">
    <property type="protein sequence ID" value="MEQ4482339.1"/>
    <property type="molecule type" value="Genomic_DNA"/>
</dbReference>
<evidence type="ECO:0000313" key="2">
    <source>
        <dbReference type="Proteomes" id="UP001493487"/>
    </source>
</evidence>
<protein>
    <recommendedName>
        <fullName evidence="3">DUF3990 domain-containing protein</fullName>
    </recommendedName>
</protein>
<accession>A0ABV1KQH7</accession>
<reference evidence="1 2" key="1">
    <citation type="journal article" date="2023" name="Genome Announc.">
        <title>Pan-Genome Analyses of the Genus Cohnella and Proposal of the Novel Species Cohnella silvisoli sp. nov., Isolated from Forest Soil.</title>
        <authorList>
            <person name="Wang C."/>
            <person name="Mao L."/>
            <person name="Bao G."/>
            <person name="Zhu H."/>
        </authorList>
    </citation>
    <scope>NUCLEOTIDE SEQUENCE [LARGE SCALE GENOMIC DNA]</scope>
    <source>
        <strain evidence="1 2">NL03-T5-1</strain>
    </source>
</reference>
<comment type="caution">
    <text evidence="1">The sequence shown here is derived from an EMBL/GenBank/DDBJ whole genome shotgun (WGS) entry which is preliminary data.</text>
</comment>
<dbReference type="RefSeq" id="WP_232184996.1">
    <property type="nucleotide sequence ID" value="NZ_JAIOAP010000004.1"/>
</dbReference>
<name>A0ABV1KQH7_9BACL</name>
<dbReference type="Proteomes" id="UP001493487">
    <property type="component" value="Unassembled WGS sequence"/>
</dbReference>
<proteinExistence type="predicted"/>
<evidence type="ECO:0008006" key="3">
    <source>
        <dbReference type="Google" id="ProtNLM"/>
    </source>
</evidence>
<organism evidence="1 2">
    <name type="scientific">Cohnella silvisoli</name>
    <dbReference type="NCBI Taxonomy" id="2873699"/>
    <lineage>
        <taxon>Bacteria</taxon>
        <taxon>Bacillati</taxon>
        <taxon>Bacillota</taxon>
        <taxon>Bacilli</taxon>
        <taxon>Bacillales</taxon>
        <taxon>Paenibacillaceae</taxon>
        <taxon>Cohnella</taxon>
    </lineage>
</organism>